<evidence type="ECO:0000256" key="2">
    <source>
        <dbReference type="ARBA" id="ARBA00022527"/>
    </source>
</evidence>
<keyword evidence="3" id="KW-0808">Transferase</keyword>
<feature type="transmembrane region" description="Helical" evidence="12">
    <location>
        <begin position="312"/>
        <end position="329"/>
    </location>
</feature>
<dbReference type="PROSITE" id="PS00108">
    <property type="entry name" value="PROTEIN_KINASE_ST"/>
    <property type="match status" value="1"/>
</dbReference>
<comment type="similarity">
    <text evidence="8">Belongs to the protein kinase superfamily. Ser/Thr protein kinase family. GCN2 subfamily.</text>
</comment>
<accession>A0ABS3AV57</accession>
<dbReference type="InterPro" id="IPR017441">
    <property type="entry name" value="Protein_kinase_ATP_BS"/>
</dbReference>
<dbReference type="InterPro" id="IPR011009">
    <property type="entry name" value="Kinase-like_dom_sf"/>
</dbReference>
<proteinExistence type="inferred from homology"/>
<name>A0ABS3AV57_9BACT</name>
<evidence type="ECO:0000256" key="4">
    <source>
        <dbReference type="ARBA" id="ARBA00022741"/>
    </source>
</evidence>
<dbReference type="GO" id="GO:0016301">
    <property type="term" value="F:kinase activity"/>
    <property type="evidence" value="ECO:0007669"/>
    <property type="project" value="UniProtKB-KW"/>
</dbReference>
<organism evidence="14 15">
    <name type="scientific">Desulfotalea psychrophila</name>
    <dbReference type="NCBI Taxonomy" id="84980"/>
    <lineage>
        <taxon>Bacteria</taxon>
        <taxon>Pseudomonadati</taxon>
        <taxon>Thermodesulfobacteriota</taxon>
        <taxon>Desulfobulbia</taxon>
        <taxon>Desulfobulbales</taxon>
        <taxon>Desulfocapsaceae</taxon>
        <taxon>Desulfotalea</taxon>
    </lineage>
</organism>
<reference evidence="14 15" key="1">
    <citation type="submission" date="2021-02" db="EMBL/GenBank/DDBJ databases">
        <title>Activity-based single-cell genomes from oceanic crustal fluid captures similar information to metagenomic and metatranscriptomic surveys with orders of magnitude less sampling.</title>
        <authorList>
            <person name="D'Angelo T.S."/>
            <person name="Orcutt B.N."/>
        </authorList>
    </citation>
    <scope>NUCLEOTIDE SEQUENCE [LARGE SCALE GENOMIC DNA]</scope>
    <source>
        <strain evidence="14">AH-315-G02</strain>
    </source>
</reference>
<evidence type="ECO:0000256" key="1">
    <source>
        <dbReference type="ARBA" id="ARBA00012513"/>
    </source>
</evidence>
<dbReference type="PANTHER" id="PTHR11042:SF160">
    <property type="entry name" value="EUKARYOTIC TRANSLATION INITIATION FACTOR 2-ALPHA KINASE 1"/>
    <property type="match status" value="1"/>
</dbReference>
<comment type="caution">
    <text evidence="14">The sequence shown here is derived from an EMBL/GenBank/DDBJ whole genome shotgun (WGS) entry which is preliminary data.</text>
</comment>
<evidence type="ECO:0000256" key="7">
    <source>
        <dbReference type="ARBA" id="ARBA00023193"/>
    </source>
</evidence>
<dbReference type="SMART" id="SM00220">
    <property type="entry name" value="S_TKc"/>
    <property type="match status" value="1"/>
</dbReference>
<sequence length="530" mass="59974">MKETATTLPVLSSGTILGEEYQIIRLIGEGGMGAVYLAYDTHLDIKVAIKVISAGDESSLEASEYNLALKRFQAEARIAVRIDHPNVIRMFGLKHDIIECDGQSSRIDYLVMELMAERTLRDTMDESGFESEEEIMAWITRYMIPLLDGLEKVHEEGIIHRDIKPENIFMKEDVAKLADFGLSMGHDFPSVTGSMAEIFGTLAYMAPEQYNNFSMAREPADIFAIGRILFEAVEGTITEKVIPFTQVQLTSIDTKYTAALNHIVMEATAKNPTDRIKSVRELKKRLIEIHQCPVNISAVKDEGVERKWKTQYLWLLLVVAFIGLTLFVTKSHLNTNAIVAVTEQQDKREIPPSPGNMIVYGEYPKGLKRILHAEDDSILHLIPSLKLKLPEENPYGKSRTSSRPFYLSESPITNQQYVDFLNTILDRVEYKASDVLLDGRLVLKLSEKIRGYKPILFNNGRFHIQHPMHSSCAVLMVTGYGAETYARYFGFRLVTAEEWLNVLASNENNDNPHLSLIIPRKNLEYGALIR</sequence>
<keyword evidence="6 11" id="KW-0067">ATP-binding</keyword>
<keyword evidence="4 11" id="KW-0547">Nucleotide-binding</keyword>
<dbReference type="Gene3D" id="3.30.200.20">
    <property type="entry name" value="Phosphorylase Kinase, domain 1"/>
    <property type="match status" value="1"/>
</dbReference>
<gene>
    <name evidence="14" type="ORF">JYU06_03305</name>
</gene>
<keyword evidence="12" id="KW-0812">Transmembrane</keyword>
<keyword evidence="5 14" id="KW-0418">Kinase</keyword>
<dbReference type="PROSITE" id="PS00107">
    <property type="entry name" value="PROTEIN_KINASE_ATP"/>
    <property type="match status" value="1"/>
</dbReference>
<keyword evidence="7" id="KW-0652">Protein synthesis inhibitor</keyword>
<dbReference type="EC" id="2.7.11.1" evidence="1"/>
<dbReference type="Pfam" id="PF03781">
    <property type="entry name" value="FGE-sulfatase"/>
    <property type="match status" value="1"/>
</dbReference>
<comment type="catalytic activity">
    <reaction evidence="9">
        <text>L-threonyl-[protein] + ATP = O-phospho-L-threonyl-[protein] + ADP + H(+)</text>
        <dbReference type="Rhea" id="RHEA:46608"/>
        <dbReference type="Rhea" id="RHEA-COMP:11060"/>
        <dbReference type="Rhea" id="RHEA-COMP:11605"/>
        <dbReference type="ChEBI" id="CHEBI:15378"/>
        <dbReference type="ChEBI" id="CHEBI:30013"/>
        <dbReference type="ChEBI" id="CHEBI:30616"/>
        <dbReference type="ChEBI" id="CHEBI:61977"/>
        <dbReference type="ChEBI" id="CHEBI:456216"/>
        <dbReference type="EC" id="2.7.11.1"/>
    </reaction>
    <physiologicalReaction direction="left-to-right" evidence="9">
        <dbReference type="Rhea" id="RHEA:46609"/>
    </physiologicalReaction>
</comment>
<comment type="catalytic activity">
    <reaction evidence="10">
        <text>L-seryl-[protein] + ATP = O-phospho-L-seryl-[protein] + ADP + H(+)</text>
        <dbReference type="Rhea" id="RHEA:17989"/>
        <dbReference type="Rhea" id="RHEA-COMP:9863"/>
        <dbReference type="Rhea" id="RHEA-COMP:11604"/>
        <dbReference type="ChEBI" id="CHEBI:15378"/>
        <dbReference type="ChEBI" id="CHEBI:29999"/>
        <dbReference type="ChEBI" id="CHEBI:30616"/>
        <dbReference type="ChEBI" id="CHEBI:83421"/>
        <dbReference type="ChEBI" id="CHEBI:456216"/>
        <dbReference type="EC" id="2.7.11.1"/>
    </reaction>
    <physiologicalReaction direction="left-to-right" evidence="10">
        <dbReference type="Rhea" id="RHEA:17990"/>
    </physiologicalReaction>
</comment>
<evidence type="ECO:0000259" key="13">
    <source>
        <dbReference type="PROSITE" id="PS50011"/>
    </source>
</evidence>
<dbReference type="EMBL" id="JAFITO010000022">
    <property type="protein sequence ID" value="MBN4068532.1"/>
    <property type="molecule type" value="Genomic_DNA"/>
</dbReference>
<evidence type="ECO:0000256" key="9">
    <source>
        <dbReference type="ARBA" id="ARBA00048659"/>
    </source>
</evidence>
<keyword evidence="15" id="KW-1185">Reference proteome</keyword>
<keyword evidence="12" id="KW-1133">Transmembrane helix</keyword>
<evidence type="ECO:0000256" key="5">
    <source>
        <dbReference type="ARBA" id="ARBA00022777"/>
    </source>
</evidence>
<keyword evidence="2" id="KW-0723">Serine/threonine-protein kinase</keyword>
<dbReference type="InterPro" id="IPR000719">
    <property type="entry name" value="Prot_kinase_dom"/>
</dbReference>
<dbReference type="Pfam" id="PF00069">
    <property type="entry name" value="Pkinase"/>
    <property type="match status" value="1"/>
</dbReference>
<dbReference type="SUPFAM" id="SSF56112">
    <property type="entry name" value="Protein kinase-like (PK-like)"/>
    <property type="match status" value="1"/>
</dbReference>
<dbReference type="CDD" id="cd14014">
    <property type="entry name" value="STKc_PknB_like"/>
    <property type="match status" value="1"/>
</dbReference>
<evidence type="ECO:0000256" key="8">
    <source>
        <dbReference type="ARBA" id="ARBA00037982"/>
    </source>
</evidence>
<feature type="binding site" evidence="11">
    <location>
        <position position="50"/>
    </location>
    <ligand>
        <name>ATP</name>
        <dbReference type="ChEBI" id="CHEBI:30616"/>
    </ligand>
</feature>
<evidence type="ECO:0000313" key="15">
    <source>
        <dbReference type="Proteomes" id="UP000717534"/>
    </source>
</evidence>
<dbReference type="PANTHER" id="PTHR11042">
    <property type="entry name" value="EUKARYOTIC TRANSLATION INITIATION FACTOR 2-ALPHA KINASE EIF2-ALPHA KINASE -RELATED"/>
    <property type="match status" value="1"/>
</dbReference>
<dbReference type="SUPFAM" id="SSF56436">
    <property type="entry name" value="C-type lectin-like"/>
    <property type="match status" value="1"/>
</dbReference>
<keyword evidence="12" id="KW-0472">Membrane</keyword>
<dbReference type="InterPro" id="IPR016187">
    <property type="entry name" value="CTDL_fold"/>
</dbReference>
<dbReference type="Gene3D" id="1.10.510.10">
    <property type="entry name" value="Transferase(Phosphotransferase) domain 1"/>
    <property type="match status" value="1"/>
</dbReference>
<dbReference type="Gene3D" id="3.90.1580.10">
    <property type="entry name" value="paralog of FGE (formylglycine-generating enzyme)"/>
    <property type="match status" value="1"/>
</dbReference>
<dbReference type="InterPro" id="IPR005532">
    <property type="entry name" value="SUMF_dom"/>
</dbReference>
<evidence type="ECO:0000256" key="10">
    <source>
        <dbReference type="ARBA" id="ARBA00048977"/>
    </source>
</evidence>
<evidence type="ECO:0000256" key="3">
    <source>
        <dbReference type="ARBA" id="ARBA00022679"/>
    </source>
</evidence>
<feature type="domain" description="Protein kinase" evidence="13">
    <location>
        <begin position="21"/>
        <end position="287"/>
    </location>
</feature>
<protein>
    <recommendedName>
        <fullName evidence="1">non-specific serine/threonine protein kinase</fullName>
        <ecNumber evidence="1">2.7.11.1</ecNumber>
    </recommendedName>
</protein>
<evidence type="ECO:0000313" key="14">
    <source>
        <dbReference type="EMBL" id="MBN4068532.1"/>
    </source>
</evidence>
<dbReference type="InterPro" id="IPR008271">
    <property type="entry name" value="Ser/Thr_kinase_AS"/>
</dbReference>
<dbReference type="InterPro" id="IPR042095">
    <property type="entry name" value="SUMF_sf"/>
</dbReference>
<evidence type="ECO:0000256" key="6">
    <source>
        <dbReference type="ARBA" id="ARBA00022840"/>
    </source>
</evidence>
<evidence type="ECO:0000256" key="12">
    <source>
        <dbReference type="SAM" id="Phobius"/>
    </source>
</evidence>
<evidence type="ECO:0000256" key="11">
    <source>
        <dbReference type="PROSITE-ProRule" id="PRU10141"/>
    </source>
</evidence>
<dbReference type="InterPro" id="IPR050339">
    <property type="entry name" value="CC_SR_Kinase"/>
</dbReference>
<dbReference type="PROSITE" id="PS50011">
    <property type="entry name" value="PROTEIN_KINASE_DOM"/>
    <property type="match status" value="1"/>
</dbReference>
<dbReference type="Proteomes" id="UP000717534">
    <property type="component" value="Unassembled WGS sequence"/>
</dbReference>